<proteinExistence type="predicted"/>
<name>L7LBG6_9ACTN</name>
<evidence type="ECO:0000313" key="3">
    <source>
        <dbReference type="Proteomes" id="UP000053405"/>
    </source>
</evidence>
<evidence type="ECO:0000259" key="1">
    <source>
        <dbReference type="Pfam" id="PF07858"/>
    </source>
</evidence>
<sequence length="165" mass="18532">MTSRKPEELVTSFFANLARGDVDAALADTAENIVYTNVSLPTVRGKARFAPLMRLLNGRHIAFDAQLLAISADDQGVVLTERYDELRIGPLRMQFWVCGRNEVRDGQIVVWRDYFDFFNCTKGLVRGLAALVFPRLLPPLPDALSRMDLDRPGTNRLETNPAPQN</sequence>
<dbReference type="Proteomes" id="UP000053405">
    <property type="component" value="Unassembled WGS sequence"/>
</dbReference>
<keyword evidence="3" id="KW-1185">Reference proteome</keyword>
<dbReference type="EMBL" id="BANT01000019">
    <property type="protein sequence ID" value="GAC57407.1"/>
    <property type="molecule type" value="Genomic_DNA"/>
</dbReference>
<dbReference type="eggNOG" id="COG4308">
    <property type="taxonomic scope" value="Bacteria"/>
</dbReference>
<accession>L7LBG6</accession>
<dbReference type="Gene3D" id="3.10.450.50">
    <property type="match status" value="1"/>
</dbReference>
<reference evidence="2 3" key="1">
    <citation type="submission" date="2012-12" db="EMBL/GenBank/DDBJ databases">
        <title>Whole genome shotgun sequence of Gordonia hirsuta NBRC 16056.</title>
        <authorList>
            <person name="Isaki-Nakamura S."/>
            <person name="Hosoyama A."/>
            <person name="Tsuchikane K."/>
            <person name="Katsumata H."/>
            <person name="Baba S."/>
            <person name="Yamazaki S."/>
            <person name="Fujita N."/>
        </authorList>
    </citation>
    <scope>NUCLEOTIDE SEQUENCE [LARGE SCALE GENOMIC DNA]</scope>
    <source>
        <strain evidence="2 3">NBRC 16056</strain>
    </source>
</reference>
<gene>
    <name evidence="2" type="ORF">GOHSU_19_00110</name>
</gene>
<dbReference type="RefSeq" id="WP_005939453.1">
    <property type="nucleotide sequence ID" value="NZ_ATVK01000010.1"/>
</dbReference>
<evidence type="ECO:0000313" key="2">
    <source>
        <dbReference type="EMBL" id="GAC57407.1"/>
    </source>
</evidence>
<dbReference type="InterPro" id="IPR032710">
    <property type="entry name" value="NTF2-like_dom_sf"/>
</dbReference>
<dbReference type="AlphaFoldDB" id="L7LBG6"/>
<dbReference type="SUPFAM" id="SSF54427">
    <property type="entry name" value="NTF2-like"/>
    <property type="match status" value="1"/>
</dbReference>
<dbReference type="STRING" id="1121927.GOHSU_19_00110"/>
<organism evidence="2 3">
    <name type="scientific">Gordonia hirsuta DSM 44140 = NBRC 16056</name>
    <dbReference type="NCBI Taxonomy" id="1121927"/>
    <lineage>
        <taxon>Bacteria</taxon>
        <taxon>Bacillati</taxon>
        <taxon>Actinomycetota</taxon>
        <taxon>Actinomycetes</taxon>
        <taxon>Mycobacteriales</taxon>
        <taxon>Gordoniaceae</taxon>
        <taxon>Gordonia</taxon>
    </lineage>
</organism>
<dbReference type="OrthoDB" id="9781757at2"/>
<dbReference type="InterPro" id="IPR013100">
    <property type="entry name" value="LEH"/>
</dbReference>
<dbReference type="Pfam" id="PF07858">
    <property type="entry name" value="LEH"/>
    <property type="match status" value="1"/>
</dbReference>
<protein>
    <recommendedName>
        <fullName evidence="1">Limonene-1,2-epoxide hydrolase domain-containing protein</fullName>
    </recommendedName>
</protein>
<feature type="domain" description="Limonene-1,2-epoxide hydrolase" evidence="1">
    <location>
        <begin position="8"/>
        <end position="126"/>
    </location>
</feature>
<comment type="caution">
    <text evidence="2">The sequence shown here is derived from an EMBL/GenBank/DDBJ whole genome shotgun (WGS) entry which is preliminary data.</text>
</comment>